<feature type="region of interest" description="Disordered" evidence="6">
    <location>
        <begin position="1"/>
        <end position="54"/>
    </location>
</feature>
<dbReference type="InterPro" id="IPR012474">
    <property type="entry name" value="Frigida"/>
</dbReference>
<evidence type="ECO:0000256" key="2">
    <source>
        <dbReference type="ARBA" id="ARBA00022473"/>
    </source>
</evidence>
<evidence type="ECO:0000256" key="3">
    <source>
        <dbReference type="ARBA" id="ARBA00022782"/>
    </source>
</evidence>
<feature type="compositionally biased region" description="Low complexity" evidence="6">
    <location>
        <begin position="1"/>
        <end position="43"/>
    </location>
</feature>
<evidence type="ECO:0000256" key="6">
    <source>
        <dbReference type="SAM" id="MobiDB-lite"/>
    </source>
</evidence>
<dbReference type="Pfam" id="PF07899">
    <property type="entry name" value="Frigida"/>
    <property type="match status" value="1"/>
</dbReference>
<keyword evidence="8" id="KW-1185">Reference proteome</keyword>
<dbReference type="GO" id="GO:0030154">
    <property type="term" value="P:cell differentiation"/>
    <property type="evidence" value="ECO:0007669"/>
    <property type="project" value="UniProtKB-KW"/>
</dbReference>
<keyword evidence="3 5" id="KW-0221">Differentiation</keyword>
<sequence>MENLAGSAVSQTATATASQPKPQTADTTPSPASPPSASNQTSSEENDSKSPDSQLETLCKTMCGKGLRSYIVSKLPEKNTLREELIKALELAPNAAKLVLSCMGDFFAKRGKAFDKDAQMIATREASALVLECFLLMGFDVIDEGVKEEAAQAAVIWRRRFVDERGIRKASTMDARGLLLLIGCFGIPQIFYNEDVRDLIRVSNIREISTALRRSNVLMEKIPEIIEGMVKHKMEVDAVDVAYTFGVEEKCSPCKIFSSFLEELKESLKKKKCQSHGSHAVVNEANKRELSTMKSVIECLEAHNIDPSNLIPRFRISDRIMSLEEKIARNDQRREKMAQNRKCDETGLLRRFEERRAKRTRILGAECQRPVNYISSQRPLLAGQPASHIYGYSVSPSALPRSVAGPIHDTVPGSLAASRGGMVMGGVSSGITRSTNNALQAGTYVGFCGRIPIEDKTEHIRSYNNQLYGWQDNASMHEREVSHNYGYGSSPSWQGSMELPNPIPVGPGYQTAASDPYQLASTGRSLPYQNRGVVPSVYHYSSYLYPGTYYPQGMQ</sequence>
<keyword evidence="2 5" id="KW-0217">Developmental protein</keyword>
<gene>
    <name evidence="7" type="ORF">R3W88_031580</name>
</gene>
<dbReference type="PANTHER" id="PTHR31791:SF44">
    <property type="entry name" value="FRIGIDA-LIKE PROTEIN"/>
    <property type="match status" value="1"/>
</dbReference>
<proteinExistence type="inferred from homology"/>
<organism evidence="7 8">
    <name type="scientific">Solanum pinnatisectum</name>
    <name type="common">tansyleaf nightshade</name>
    <dbReference type="NCBI Taxonomy" id="50273"/>
    <lineage>
        <taxon>Eukaryota</taxon>
        <taxon>Viridiplantae</taxon>
        <taxon>Streptophyta</taxon>
        <taxon>Embryophyta</taxon>
        <taxon>Tracheophyta</taxon>
        <taxon>Spermatophyta</taxon>
        <taxon>Magnoliopsida</taxon>
        <taxon>eudicotyledons</taxon>
        <taxon>Gunneridae</taxon>
        <taxon>Pentapetalae</taxon>
        <taxon>asterids</taxon>
        <taxon>lamiids</taxon>
        <taxon>Solanales</taxon>
        <taxon>Solanaceae</taxon>
        <taxon>Solanoideae</taxon>
        <taxon>Solaneae</taxon>
        <taxon>Solanum</taxon>
    </lineage>
</organism>
<evidence type="ECO:0000256" key="5">
    <source>
        <dbReference type="RuleBase" id="RU364012"/>
    </source>
</evidence>
<evidence type="ECO:0000313" key="7">
    <source>
        <dbReference type="EMBL" id="KAK4726663.1"/>
    </source>
</evidence>
<accession>A0AAV9LMC4</accession>
<keyword evidence="4 5" id="KW-0287">Flowering</keyword>
<protein>
    <recommendedName>
        <fullName evidence="5">FRIGIDA-like protein</fullName>
    </recommendedName>
</protein>
<dbReference type="AlphaFoldDB" id="A0AAV9LMC4"/>
<reference evidence="7 8" key="1">
    <citation type="submission" date="2023-10" db="EMBL/GenBank/DDBJ databases">
        <title>Genome-Wide Identification Analysis in wild type Solanum Pinnatisectum Reveals Some Genes Defensing Phytophthora Infestans.</title>
        <authorList>
            <person name="Sun C."/>
        </authorList>
    </citation>
    <scope>NUCLEOTIDE SEQUENCE [LARGE SCALE GENOMIC DNA]</scope>
    <source>
        <strain evidence="7">LQN</strain>
        <tissue evidence="7">Leaf</tissue>
    </source>
</reference>
<evidence type="ECO:0000313" key="8">
    <source>
        <dbReference type="Proteomes" id="UP001311915"/>
    </source>
</evidence>
<dbReference type="GO" id="GO:0009908">
    <property type="term" value="P:flower development"/>
    <property type="evidence" value="ECO:0007669"/>
    <property type="project" value="UniProtKB-KW"/>
</dbReference>
<dbReference type="Proteomes" id="UP001311915">
    <property type="component" value="Unassembled WGS sequence"/>
</dbReference>
<evidence type="ECO:0000256" key="4">
    <source>
        <dbReference type="ARBA" id="ARBA00023089"/>
    </source>
</evidence>
<evidence type="ECO:0000256" key="1">
    <source>
        <dbReference type="ARBA" id="ARBA00008956"/>
    </source>
</evidence>
<dbReference type="PANTHER" id="PTHR31791">
    <property type="entry name" value="FRIGIDA-LIKE PROTEIN 3-RELATED"/>
    <property type="match status" value="1"/>
</dbReference>
<name>A0AAV9LMC4_9SOLN</name>
<dbReference type="EMBL" id="JAWPEI010000005">
    <property type="protein sequence ID" value="KAK4726663.1"/>
    <property type="molecule type" value="Genomic_DNA"/>
</dbReference>
<comment type="similarity">
    <text evidence="1 5">Belongs to the Frigida family.</text>
</comment>
<comment type="caution">
    <text evidence="7">The sequence shown here is derived from an EMBL/GenBank/DDBJ whole genome shotgun (WGS) entry which is preliminary data.</text>
</comment>